<organism evidence="2 3">
    <name type="scientific">Petrolisthes cinctipes</name>
    <name type="common">Flat porcelain crab</name>
    <dbReference type="NCBI Taxonomy" id="88211"/>
    <lineage>
        <taxon>Eukaryota</taxon>
        <taxon>Metazoa</taxon>
        <taxon>Ecdysozoa</taxon>
        <taxon>Arthropoda</taxon>
        <taxon>Crustacea</taxon>
        <taxon>Multicrustacea</taxon>
        <taxon>Malacostraca</taxon>
        <taxon>Eumalacostraca</taxon>
        <taxon>Eucarida</taxon>
        <taxon>Decapoda</taxon>
        <taxon>Pleocyemata</taxon>
        <taxon>Anomura</taxon>
        <taxon>Galatheoidea</taxon>
        <taxon>Porcellanidae</taxon>
        <taxon>Petrolisthes</taxon>
    </lineage>
</organism>
<dbReference type="AlphaFoldDB" id="A0AAE1KGM7"/>
<protein>
    <submittedName>
        <fullName evidence="2">Uncharacterized protein</fullName>
    </submittedName>
</protein>
<dbReference type="Proteomes" id="UP001286313">
    <property type="component" value="Unassembled WGS sequence"/>
</dbReference>
<reference evidence="2" key="1">
    <citation type="submission" date="2023-10" db="EMBL/GenBank/DDBJ databases">
        <title>Genome assemblies of two species of porcelain crab, Petrolisthes cinctipes and Petrolisthes manimaculis (Anomura: Porcellanidae).</title>
        <authorList>
            <person name="Angst P."/>
        </authorList>
    </citation>
    <scope>NUCLEOTIDE SEQUENCE</scope>
    <source>
        <strain evidence="2">PB745_01</strain>
        <tissue evidence="2">Gill</tissue>
    </source>
</reference>
<sequence>MSSQSKVKGSISGGDVGKLVSAIKDGLHSEWAEYKKSKKVPSQSVCVYAIGGVSDTAVAALASVSAGVGEWEACLVTTVDPTVDKNRGVLASEVMVGAEGQVTLFPPRKQPNSEGGDSSPGSVVSSASKLPGQPVSLPGSRKRPLSPKATLMVTLEQSANYMLDHIKRLCESAYSTNNFRAIILCLASAVLVRSRLNAYKEILSQPVSKNLTSTLARCGEVVEFLLQSALSYTSDLLHSALLHDAQSHDWTSKKPYGEGCQASLTLQMWAFYMQGVRNDLWKHTSPRISESILASILTDTLSLLVTRYLQIDPSEARLPQYRADIIAILTVVASLLPSLMPSPVLFFSVRLHESVALPLHRRADLLLKLAAIKSAPIELLAKVFSKGFQQTPENVEDPSTETEEECPIRITSTPAWLTFLNPILFPAGKSSLRYLSDPVAVYLSLLTAASRPQPQFPLIVRGLLMRGSLGTKTLLGGLQDVPGQVSAGNPCGGPLCQPHLCAPPLIPHTVYAAICQVLVQCVDNVSALSNIITPGIKQTAVWDSLDRTQVWNLQRPAWHHALVQLVSPSVAGVVAEVLSSVPPQPPARPAHPSQLSVRLEHHLAAWTLQLLAGAGTEAAQDVPIPVLKAAVAINALLPPTIKPTGGHVITQLVVSALYAAVNSRSTLDQLGGTPVTDGQWDMMIAVGERLCSLHDGSYDTPLRQMTHALLAQLEGCDDSGEEEDCLDDYTDEEVVECVCISLANAVLSTVQGQHALVVVWEFLRRNMEWVQEALGVPAILPLTSDHPQARLSFTPTPPTHNPLHYYNRIVFTLLDQESLMNFPADWEGVLLSDLGLPGSTVADLVSRRPEFCTNPAPTLTRPQTVAMRKLKRLLETEAEEAEEKQ</sequence>
<evidence type="ECO:0000313" key="2">
    <source>
        <dbReference type="EMBL" id="KAK3872108.1"/>
    </source>
</evidence>
<feature type="region of interest" description="Disordered" evidence="1">
    <location>
        <begin position="102"/>
        <end position="145"/>
    </location>
</feature>
<dbReference type="PANTHER" id="PTHR33960:SF1">
    <property type="entry name" value="SIMILAR TO KIAA0825 PROTEIN"/>
    <property type="match status" value="1"/>
</dbReference>
<evidence type="ECO:0000256" key="1">
    <source>
        <dbReference type="SAM" id="MobiDB-lite"/>
    </source>
</evidence>
<keyword evidence="3" id="KW-1185">Reference proteome</keyword>
<dbReference type="InterPro" id="IPR027993">
    <property type="entry name" value="DUF4495"/>
</dbReference>
<proteinExistence type="predicted"/>
<dbReference type="PANTHER" id="PTHR33960">
    <property type="entry name" value="SIMILAR TO KIAA0825 PROTEIN"/>
    <property type="match status" value="1"/>
</dbReference>
<name>A0AAE1KGM7_PETCI</name>
<accession>A0AAE1KGM7</accession>
<dbReference type="EMBL" id="JAWQEG010002416">
    <property type="protein sequence ID" value="KAK3872108.1"/>
    <property type="molecule type" value="Genomic_DNA"/>
</dbReference>
<evidence type="ECO:0000313" key="3">
    <source>
        <dbReference type="Proteomes" id="UP001286313"/>
    </source>
</evidence>
<gene>
    <name evidence="2" type="ORF">Pcinc_022790</name>
</gene>
<comment type="caution">
    <text evidence="2">The sequence shown here is derived from an EMBL/GenBank/DDBJ whole genome shotgun (WGS) entry which is preliminary data.</text>
</comment>
<dbReference type="Pfam" id="PF14906">
    <property type="entry name" value="DUF4495"/>
    <property type="match status" value="1"/>
</dbReference>
<feature type="compositionally biased region" description="Low complexity" evidence="1">
    <location>
        <begin position="113"/>
        <end position="128"/>
    </location>
</feature>